<reference evidence="1" key="1">
    <citation type="submission" date="2022-02" db="EMBL/GenBank/DDBJ databases">
        <title>Plant Genome Project.</title>
        <authorList>
            <person name="Zhang R.-G."/>
        </authorList>
    </citation>
    <scope>NUCLEOTIDE SEQUENCE</scope>
    <source>
        <strain evidence="1">AT1</strain>
    </source>
</reference>
<evidence type="ECO:0000313" key="1">
    <source>
        <dbReference type="EMBL" id="KAI8530336.1"/>
    </source>
</evidence>
<sequence>MSLPTISHVVSFNQSTMIGLVITDDQPCRLFQLINDDQPCHRRRSAMSFLSRAMSSVSVNQRLSPMSSTMISHVIADDQPCNRRRSAMLSD</sequence>
<proteinExistence type="predicted"/>
<name>A0ACC0LNN3_RHOML</name>
<dbReference type="Proteomes" id="UP001062846">
    <property type="component" value="Chromosome 11"/>
</dbReference>
<accession>A0ACC0LNN3</accession>
<comment type="caution">
    <text evidence="1">The sequence shown here is derived from an EMBL/GenBank/DDBJ whole genome shotgun (WGS) entry which is preliminary data.</text>
</comment>
<keyword evidence="2" id="KW-1185">Reference proteome</keyword>
<dbReference type="EMBL" id="CM046398">
    <property type="protein sequence ID" value="KAI8530336.1"/>
    <property type="molecule type" value="Genomic_DNA"/>
</dbReference>
<evidence type="ECO:0000313" key="2">
    <source>
        <dbReference type="Proteomes" id="UP001062846"/>
    </source>
</evidence>
<organism evidence="1 2">
    <name type="scientific">Rhododendron molle</name>
    <name type="common">Chinese azalea</name>
    <name type="synonym">Azalea mollis</name>
    <dbReference type="NCBI Taxonomy" id="49168"/>
    <lineage>
        <taxon>Eukaryota</taxon>
        <taxon>Viridiplantae</taxon>
        <taxon>Streptophyta</taxon>
        <taxon>Embryophyta</taxon>
        <taxon>Tracheophyta</taxon>
        <taxon>Spermatophyta</taxon>
        <taxon>Magnoliopsida</taxon>
        <taxon>eudicotyledons</taxon>
        <taxon>Gunneridae</taxon>
        <taxon>Pentapetalae</taxon>
        <taxon>asterids</taxon>
        <taxon>Ericales</taxon>
        <taxon>Ericaceae</taxon>
        <taxon>Ericoideae</taxon>
        <taxon>Rhodoreae</taxon>
        <taxon>Rhododendron</taxon>
    </lineage>
</organism>
<protein>
    <submittedName>
        <fullName evidence="1">Uncharacterized protein</fullName>
    </submittedName>
</protein>
<gene>
    <name evidence="1" type="ORF">RHMOL_Rhmol11G0049500</name>
</gene>